<evidence type="ECO:0000313" key="2">
    <source>
        <dbReference type="Proteomes" id="UP001198983"/>
    </source>
</evidence>
<dbReference type="EMBL" id="CP081135">
    <property type="protein sequence ID" value="UEL46471.1"/>
    <property type="molecule type" value="Genomic_DNA"/>
</dbReference>
<organism evidence="1 2">
    <name type="scientific">Terrisporobacter hibernicus</name>
    <dbReference type="NCBI Taxonomy" id="2813371"/>
    <lineage>
        <taxon>Bacteria</taxon>
        <taxon>Bacillati</taxon>
        <taxon>Bacillota</taxon>
        <taxon>Clostridia</taxon>
        <taxon>Peptostreptococcales</taxon>
        <taxon>Peptostreptococcaceae</taxon>
        <taxon>Terrisporobacter</taxon>
    </lineage>
</organism>
<dbReference type="RefSeq" id="WP_074914591.1">
    <property type="nucleotide sequence ID" value="NZ_CP081135.1"/>
</dbReference>
<dbReference type="AlphaFoldDB" id="A0AAX2ZBW9"/>
<dbReference type="Proteomes" id="UP001198983">
    <property type="component" value="Chromosome"/>
</dbReference>
<evidence type="ECO:0000313" key="1">
    <source>
        <dbReference type="EMBL" id="UEL46471.1"/>
    </source>
</evidence>
<sequence>MVEIKIKYTNKELDFTSKKEYIKENILIHYGQLAAKKASTPISMSDSSILMDLESEMCLKILNTWEINKYNLDAEQILSENILLNREKFIYKMLLGKILRLIPGGVTIISIGINNSIARRFTQALGYAVSELCSSYINLAVNEEHVEAAEIFTKEALEDLIESYLIEYNKTVLN</sequence>
<dbReference type="KEGG" id="tem:JW646_12550"/>
<proteinExistence type="predicted"/>
<accession>A0AAX2ZBW9</accession>
<gene>
    <name evidence="1" type="ORF">JW646_12550</name>
</gene>
<keyword evidence="2" id="KW-1185">Reference proteome</keyword>
<protein>
    <submittedName>
        <fullName evidence="1">Uncharacterized protein</fullName>
    </submittedName>
</protein>
<name>A0AAX2ZBW9_9FIRM</name>
<reference evidence="1 2" key="1">
    <citation type="journal article" date="2023" name="Int. J. Syst. Evol. Microbiol.">
        <title>Terrisporobacter hibernicus sp. nov., isolated from bovine faeces in Northern Ireland.</title>
        <authorList>
            <person name="Mitchell M."/>
            <person name="Nguyen S.V."/>
            <person name="Connor M."/>
            <person name="Fairley D.J."/>
            <person name="Donoghue O."/>
            <person name="Marshall H."/>
            <person name="Koolman L."/>
            <person name="McMullan G."/>
            <person name="Schaffer K.E."/>
            <person name="McGrath J.W."/>
            <person name="Fanning S."/>
        </authorList>
    </citation>
    <scope>NUCLEOTIDE SEQUENCE [LARGE SCALE GENOMIC DNA]</scope>
    <source>
        <strain evidence="1 2">MCA3</strain>
    </source>
</reference>